<dbReference type="InterPro" id="IPR055348">
    <property type="entry name" value="DctQ"/>
</dbReference>
<evidence type="ECO:0000256" key="3">
    <source>
        <dbReference type="ARBA" id="ARBA00022475"/>
    </source>
</evidence>
<evidence type="ECO:0000256" key="9">
    <source>
        <dbReference type="SAM" id="Phobius"/>
    </source>
</evidence>
<dbReference type="InterPro" id="IPR007387">
    <property type="entry name" value="TRAP_DctQ"/>
</dbReference>
<dbReference type="EMBL" id="JADEYC010000002">
    <property type="protein sequence ID" value="MBE9372981.1"/>
    <property type="molecule type" value="Genomic_DNA"/>
</dbReference>
<evidence type="ECO:0000256" key="5">
    <source>
        <dbReference type="ARBA" id="ARBA00022692"/>
    </source>
</evidence>
<feature type="transmembrane region" description="Helical" evidence="9">
    <location>
        <begin position="92"/>
        <end position="114"/>
    </location>
</feature>
<evidence type="ECO:0000256" key="4">
    <source>
        <dbReference type="ARBA" id="ARBA00022519"/>
    </source>
</evidence>
<protein>
    <submittedName>
        <fullName evidence="11">TRAP transporter small permease</fullName>
    </submittedName>
</protein>
<keyword evidence="4" id="KW-0997">Cell inner membrane</keyword>
<dbReference type="PANTHER" id="PTHR35011">
    <property type="entry name" value="2,3-DIKETO-L-GULONATE TRAP TRANSPORTER SMALL PERMEASE PROTEIN YIAM"/>
    <property type="match status" value="1"/>
</dbReference>
<dbReference type="GO" id="GO:0005886">
    <property type="term" value="C:plasma membrane"/>
    <property type="evidence" value="ECO:0007669"/>
    <property type="project" value="UniProtKB-SubCell"/>
</dbReference>
<keyword evidence="3" id="KW-1003">Cell membrane</keyword>
<keyword evidence="7 9" id="KW-0472">Membrane</keyword>
<proteinExistence type="inferred from homology"/>
<comment type="caution">
    <text evidence="11">The sequence shown here is derived from an EMBL/GenBank/DDBJ whole genome shotgun (WGS) entry which is preliminary data.</text>
</comment>
<reference evidence="11" key="1">
    <citation type="submission" date="2020-10" db="EMBL/GenBank/DDBJ databases">
        <title>Diversity and distribution of actinomycetes associated with coral in the coast of Hainan.</title>
        <authorList>
            <person name="Li F."/>
        </authorList>
    </citation>
    <scope>NUCLEOTIDE SEQUENCE</scope>
    <source>
        <strain evidence="11">HNM0983</strain>
    </source>
</reference>
<evidence type="ECO:0000256" key="6">
    <source>
        <dbReference type="ARBA" id="ARBA00022989"/>
    </source>
</evidence>
<organism evidence="11 12">
    <name type="scientific">Saccharopolyspora montiporae</name>
    <dbReference type="NCBI Taxonomy" id="2781240"/>
    <lineage>
        <taxon>Bacteria</taxon>
        <taxon>Bacillati</taxon>
        <taxon>Actinomycetota</taxon>
        <taxon>Actinomycetes</taxon>
        <taxon>Pseudonocardiales</taxon>
        <taxon>Pseudonocardiaceae</taxon>
        <taxon>Saccharopolyspora</taxon>
    </lineage>
</organism>
<evidence type="ECO:0000256" key="8">
    <source>
        <dbReference type="ARBA" id="ARBA00038436"/>
    </source>
</evidence>
<evidence type="ECO:0000313" key="12">
    <source>
        <dbReference type="Proteomes" id="UP000598360"/>
    </source>
</evidence>
<dbReference type="Pfam" id="PF04290">
    <property type="entry name" value="DctQ"/>
    <property type="match status" value="1"/>
</dbReference>
<keyword evidence="5 9" id="KW-0812">Transmembrane</keyword>
<accession>A0A929FVZ3</accession>
<dbReference type="RefSeq" id="WP_193926438.1">
    <property type="nucleotide sequence ID" value="NZ_JADEYC010000002.1"/>
</dbReference>
<feature type="domain" description="Tripartite ATP-independent periplasmic transporters DctQ component" evidence="10">
    <location>
        <begin position="29"/>
        <end position="153"/>
    </location>
</feature>
<evidence type="ECO:0000256" key="7">
    <source>
        <dbReference type="ARBA" id="ARBA00023136"/>
    </source>
</evidence>
<dbReference type="GO" id="GO:0022857">
    <property type="term" value="F:transmembrane transporter activity"/>
    <property type="evidence" value="ECO:0007669"/>
    <property type="project" value="TreeGrafter"/>
</dbReference>
<evidence type="ECO:0000256" key="1">
    <source>
        <dbReference type="ARBA" id="ARBA00004429"/>
    </source>
</evidence>
<dbReference type="Proteomes" id="UP000598360">
    <property type="component" value="Unassembled WGS sequence"/>
</dbReference>
<dbReference type="AlphaFoldDB" id="A0A929FVZ3"/>
<evidence type="ECO:0000313" key="11">
    <source>
        <dbReference type="EMBL" id="MBE9372981.1"/>
    </source>
</evidence>
<comment type="subcellular location">
    <subcellularLocation>
        <location evidence="1">Cell inner membrane</location>
        <topology evidence="1">Multi-pass membrane protein</topology>
    </subcellularLocation>
</comment>
<feature type="transmembrane region" description="Helical" evidence="9">
    <location>
        <begin position="49"/>
        <end position="71"/>
    </location>
</feature>
<evidence type="ECO:0000259" key="10">
    <source>
        <dbReference type="Pfam" id="PF04290"/>
    </source>
</evidence>
<keyword evidence="6 9" id="KW-1133">Transmembrane helix</keyword>
<evidence type="ECO:0000256" key="2">
    <source>
        <dbReference type="ARBA" id="ARBA00022448"/>
    </source>
</evidence>
<dbReference type="PANTHER" id="PTHR35011:SF10">
    <property type="entry name" value="TRAP TRANSPORTER SMALL PERMEASE PROTEIN"/>
    <property type="match status" value="1"/>
</dbReference>
<gene>
    <name evidence="11" type="ORF">IQ251_00830</name>
</gene>
<keyword evidence="12" id="KW-1185">Reference proteome</keyword>
<feature type="transmembrane region" description="Helical" evidence="9">
    <location>
        <begin position="21"/>
        <end position="43"/>
    </location>
</feature>
<comment type="similarity">
    <text evidence="8">Belongs to the TRAP transporter small permease family.</text>
</comment>
<sequence>MRVLDGVRRAVLGCTRTLAGTAMLVIGLMMLTISYDVAARFLFAAPTDWAYPLNAVGVLAATALAAPHLYARGAHIGMDLVHRGLGPRAQRACDAATAVSALLLGVVLAVTGFRSMQVGLTGGLVGAGTFGIPLWIPDALLGIAGVLLAVVAVLFPPSAQDDPAGEADV</sequence>
<keyword evidence="2" id="KW-0813">Transport</keyword>
<feature type="transmembrane region" description="Helical" evidence="9">
    <location>
        <begin position="134"/>
        <end position="155"/>
    </location>
</feature>
<dbReference type="GO" id="GO:0015740">
    <property type="term" value="P:C4-dicarboxylate transport"/>
    <property type="evidence" value="ECO:0007669"/>
    <property type="project" value="TreeGrafter"/>
</dbReference>
<name>A0A929FVZ3_9PSEU</name>